<comment type="caution">
    <text evidence="1">The sequence shown here is derived from an EMBL/GenBank/DDBJ whole genome shotgun (WGS) entry which is preliminary data.</text>
</comment>
<proteinExistence type="predicted"/>
<reference evidence="1 2" key="1">
    <citation type="journal article" date="2016" name="Nat. Commun.">
        <title>Thousands of microbial genomes shed light on interconnected biogeochemical processes in an aquifer system.</title>
        <authorList>
            <person name="Anantharaman K."/>
            <person name="Brown C.T."/>
            <person name="Hug L.A."/>
            <person name="Sharon I."/>
            <person name="Castelle C.J."/>
            <person name="Probst A.J."/>
            <person name="Thomas B.C."/>
            <person name="Singh A."/>
            <person name="Wilkins M.J."/>
            <person name="Karaoz U."/>
            <person name="Brodie E.L."/>
            <person name="Williams K.H."/>
            <person name="Hubbard S.S."/>
            <person name="Banfield J.F."/>
        </authorList>
    </citation>
    <scope>NUCLEOTIDE SEQUENCE [LARGE SCALE GENOMIC DNA]</scope>
</reference>
<dbReference type="Proteomes" id="UP000179184">
    <property type="component" value="Unassembled WGS sequence"/>
</dbReference>
<organism evidence="1 2">
    <name type="scientific">Candidatus Azambacteria bacterium RIFCSPHIGHO2_02_46_12</name>
    <dbReference type="NCBI Taxonomy" id="1797295"/>
    <lineage>
        <taxon>Bacteria</taxon>
        <taxon>Candidatus Azamiibacteriota</taxon>
    </lineage>
</organism>
<protein>
    <submittedName>
        <fullName evidence="1">Uncharacterized protein</fullName>
    </submittedName>
</protein>
<evidence type="ECO:0000313" key="1">
    <source>
        <dbReference type="EMBL" id="OGD29612.1"/>
    </source>
</evidence>
<dbReference type="AlphaFoldDB" id="A0A1F5BG81"/>
<sequence length="331" mass="36475">MSAIKSGKKNITLAVLGIILFIGIVIPKLTVQDAVSLTAEEKNCVHAGVRQQFDHPLQRIALWLGKSAVIYKQGDGIIKENALVVKSYTIFRIPLTDTRFFNRFTQHVICDWASERTDGVFSEVTEFTENIQNFVIKNIGQPIEGFSAPIYLQAFPGLLEADFDGVETLEGKYVYENGKLNFERRKSGRRSSAGDVIVEKGHETLFNNIRGRLGNNLSVDEIVRGITAEGIGRVSGTILLGPTCPVVKNPPNPKCADKPIFGEFIVQNAMGNVEFTRFSTQRDGSFSVSLPAGEYYITWAEPLGPGIQGQLVNVIAGEISEYTILFDTGIR</sequence>
<evidence type="ECO:0000313" key="2">
    <source>
        <dbReference type="Proteomes" id="UP000179184"/>
    </source>
</evidence>
<name>A0A1F5BG81_9BACT</name>
<dbReference type="EMBL" id="MEYN01000045">
    <property type="protein sequence ID" value="OGD29612.1"/>
    <property type="molecule type" value="Genomic_DNA"/>
</dbReference>
<accession>A0A1F5BG81</accession>
<gene>
    <name evidence="1" type="ORF">A2W60_02370</name>
</gene>